<protein>
    <submittedName>
        <fullName evidence="1">Uncharacterized protein</fullName>
    </submittedName>
</protein>
<proteinExistence type="predicted"/>
<dbReference type="STRING" id="660517.SAMN04487946_11113"/>
<gene>
    <name evidence="1" type="ORF">SAMN04487946_11113</name>
</gene>
<reference evidence="2" key="1">
    <citation type="submission" date="2016-10" db="EMBL/GenBank/DDBJ databases">
        <authorList>
            <person name="Varghese N."/>
            <person name="Submissions S."/>
        </authorList>
    </citation>
    <scope>NUCLEOTIDE SEQUENCE [LARGE SCALE GENOMIC DNA]</scope>
    <source>
        <strain evidence="2">CGMCC 1.10118</strain>
    </source>
</reference>
<keyword evidence="2" id="KW-1185">Reference proteome</keyword>
<dbReference type="RefSeq" id="WP_089768471.1">
    <property type="nucleotide sequence ID" value="NZ_FNPB01000011.1"/>
</dbReference>
<sequence>MTSEPQRQLPTETSDAVSAHIAASEEASDLTFQDAIEALREGIDGYGDRVHATAEVLRAVDDLGIPNNILTHPRVEQGIWRYSHDADTVRREIEITIEREADDDITADEIVAAYRVAAARLDTPIDVD</sequence>
<evidence type="ECO:0000313" key="2">
    <source>
        <dbReference type="Proteomes" id="UP000199170"/>
    </source>
</evidence>
<dbReference type="Proteomes" id="UP000199170">
    <property type="component" value="Unassembled WGS sequence"/>
</dbReference>
<organism evidence="1 2">
    <name type="scientific">Halobellus clavatus</name>
    <dbReference type="NCBI Taxonomy" id="660517"/>
    <lineage>
        <taxon>Archaea</taxon>
        <taxon>Methanobacteriati</taxon>
        <taxon>Methanobacteriota</taxon>
        <taxon>Stenosarchaea group</taxon>
        <taxon>Halobacteria</taxon>
        <taxon>Halobacteriales</taxon>
        <taxon>Haloferacaceae</taxon>
        <taxon>Halobellus</taxon>
    </lineage>
</organism>
<evidence type="ECO:0000313" key="1">
    <source>
        <dbReference type="EMBL" id="SDY31558.1"/>
    </source>
</evidence>
<dbReference type="OrthoDB" id="346123at2157"/>
<dbReference type="EMBL" id="FNPB01000011">
    <property type="protein sequence ID" value="SDY31558.1"/>
    <property type="molecule type" value="Genomic_DNA"/>
</dbReference>
<name>A0A1H3IWJ2_9EURY</name>
<accession>A0A1H3IWJ2</accession>
<dbReference type="AlphaFoldDB" id="A0A1H3IWJ2"/>